<gene>
    <name evidence="2" type="ORF">SNAT2548_LOCUS34501</name>
</gene>
<organism evidence="2 3">
    <name type="scientific">Symbiodinium natans</name>
    <dbReference type="NCBI Taxonomy" id="878477"/>
    <lineage>
        <taxon>Eukaryota</taxon>
        <taxon>Sar</taxon>
        <taxon>Alveolata</taxon>
        <taxon>Dinophyceae</taxon>
        <taxon>Suessiales</taxon>
        <taxon>Symbiodiniaceae</taxon>
        <taxon>Symbiodinium</taxon>
    </lineage>
</organism>
<sequence length="612" mass="68788">MDDAGPARKRRKGGIQQRQSQAEASKTSISALHDLLMTYLAQGLMSAAVCHAIATAAVADMGLSREGTVFPDLEKLAKIKHGKNLQKSIDGLLAKQADLPTPKEFDIPLAGQVPGQPTSLLLLPHEMMAHMFSNGTGWVTSVLPDPSRLAAFWDCFRKHPCMEGHPLLSHPQYRNRCIPLAMHGDEVPVLGVGKIWCRSALAFSWNSLMATFAGRSVQDTNLYIWGCFEKFIVGDDEDAPGTMATFWKILAWSFGIIYEGVWPTKDWEGTPYAPGSAEAAKAGTLLCGGYFGALVQLAGDLDYYAKWLQVPKWNNHEKPCCLCRASFKGPLSWMDNRESSPWQSAGLKPSNWKTHWDSACALFQLPGFNGLCLSMDYMHCMFLGWLQYAYGSVLSLVFSDCLEGTEAERLKHIDSFIKNYQREHGTRYKFKQKLLKLTMIQPKKGFPKIRGRASDVQSLDTALLAFFQQEMDEENYQHKQILLFLRLNCRLSEKLDTFSPRHGYLALPEQEARQALLCGLQMAQLHISLQQHYKAAGRHLFNLTSKTHFALHSLSLSGCIHPAMVWCFKGESTMHRVQTLWKSCLPGVKHWQVARKAALKERHLLWLRGKVG</sequence>
<dbReference type="Proteomes" id="UP000604046">
    <property type="component" value="Unassembled WGS sequence"/>
</dbReference>
<comment type="caution">
    <text evidence="2">The sequence shown here is derived from an EMBL/GenBank/DDBJ whole genome shotgun (WGS) entry which is preliminary data.</text>
</comment>
<accession>A0A812UYG5</accession>
<protein>
    <submittedName>
        <fullName evidence="2">Uncharacterized protein</fullName>
    </submittedName>
</protein>
<evidence type="ECO:0000313" key="3">
    <source>
        <dbReference type="Proteomes" id="UP000604046"/>
    </source>
</evidence>
<dbReference type="OrthoDB" id="437335at2759"/>
<name>A0A812UYG5_9DINO</name>
<feature type="region of interest" description="Disordered" evidence="1">
    <location>
        <begin position="1"/>
        <end position="25"/>
    </location>
</feature>
<evidence type="ECO:0000256" key="1">
    <source>
        <dbReference type="SAM" id="MobiDB-lite"/>
    </source>
</evidence>
<proteinExistence type="predicted"/>
<evidence type="ECO:0000313" key="2">
    <source>
        <dbReference type="EMBL" id="CAE7606723.1"/>
    </source>
</evidence>
<dbReference type="EMBL" id="CAJNDS010002812">
    <property type="protein sequence ID" value="CAE7606723.1"/>
    <property type="molecule type" value="Genomic_DNA"/>
</dbReference>
<keyword evidence="3" id="KW-1185">Reference proteome</keyword>
<dbReference type="AlphaFoldDB" id="A0A812UYG5"/>
<reference evidence="2" key="1">
    <citation type="submission" date="2021-02" db="EMBL/GenBank/DDBJ databases">
        <authorList>
            <person name="Dougan E. K."/>
            <person name="Rhodes N."/>
            <person name="Thang M."/>
            <person name="Chan C."/>
        </authorList>
    </citation>
    <scope>NUCLEOTIDE SEQUENCE</scope>
</reference>